<organism evidence="2">
    <name type="scientific">Arundo donax</name>
    <name type="common">Giant reed</name>
    <name type="synonym">Donax arundinaceus</name>
    <dbReference type="NCBI Taxonomy" id="35708"/>
    <lineage>
        <taxon>Eukaryota</taxon>
        <taxon>Viridiplantae</taxon>
        <taxon>Streptophyta</taxon>
        <taxon>Embryophyta</taxon>
        <taxon>Tracheophyta</taxon>
        <taxon>Spermatophyta</taxon>
        <taxon>Magnoliopsida</taxon>
        <taxon>Liliopsida</taxon>
        <taxon>Poales</taxon>
        <taxon>Poaceae</taxon>
        <taxon>PACMAD clade</taxon>
        <taxon>Arundinoideae</taxon>
        <taxon>Arundineae</taxon>
        <taxon>Arundo</taxon>
    </lineage>
</organism>
<accession>A0A0A9D5R2</accession>
<reference evidence="2" key="1">
    <citation type="submission" date="2014-09" db="EMBL/GenBank/DDBJ databases">
        <authorList>
            <person name="Magalhaes I.L.F."/>
            <person name="Oliveira U."/>
            <person name="Santos F.R."/>
            <person name="Vidigal T.H.D.A."/>
            <person name="Brescovit A.D."/>
            <person name="Santos A.J."/>
        </authorList>
    </citation>
    <scope>NUCLEOTIDE SEQUENCE</scope>
    <source>
        <tissue evidence="2">Shoot tissue taken approximately 20 cm above the soil surface</tissue>
    </source>
</reference>
<protein>
    <submittedName>
        <fullName evidence="2">Uncharacterized protein</fullName>
    </submittedName>
</protein>
<name>A0A0A9D5R2_ARUDO</name>
<proteinExistence type="predicted"/>
<evidence type="ECO:0000256" key="1">
    <source>
        <dbReference type="SAM" id="MobiDB-lite"/>
    </source>
</evidence>
<reference evidence="2" key="2">
    <citation type="journal article" date="2015" name="Data Brief">
        <title>Shoot transcriptome of the giant reed, Arundo donax.</title>
        <authorList>
            <person name="Barrero R.A."/>
            <person name="Guerrero F.D."/>
            <person name="Moolhuijzen P."/>
            <person name="Goolsby J.A."/>
            <person name="Tidwell J."/>
            <person name="Bellgard S.E."/>
            <person name="Bellgard M.I."/>
        </authorList>
    </citation>
    <scope>NUCLEOTIDE SEQUENCE</scope>
    <source>
        <tissue evidence="2">Shoot tissue taken approximately 20 cm above the soil surface</tissue>
    </source>
</reference>
<dbReference type="EMBL" id="GBRH01214784">
    <property type="protein sequence ID" value="JAD83111.1"/>
    <property type="molecule type" value="Transcribed_RNA"/>
</dbReference>
<evidence type="ECO:0000313" key="2">
    <source>
        <dbReference type="EMBL" id="JAD83111.1"/>
    </source>
</evidence>
<sequence>MCPNEIGCDQRNHRVTRIRRRREHGQRCQQDGLPLSGGRQDGRRRKYGERVLQRGVFLDALPAPPCSARRGGSTCWSGWARAAFQRCPWPGTWPAGACSTTGEALLPAVLVDELERVGEHAGGARSGAGCGGAGAAPVAGEPPGGALGDLEEERLRVLALGGPVGAVVGDGHVRRVHEVLEEDGVIVGELVHRGQVREPGTRVRLEPRQLPLVGRVRVRQPHPHHALRIPHLVVARARAPRDLRALRQLWYLDALALAVELPAMVEALDLAVNELAFRQLG</sequence>
<feature type="region of interest" description="Disordered" evidence="1">
    <location>
        <begin position="21"/>
        <end position="44"/>
    </location>
</feature>
<dbReference type="AlphaFoldDB" id="A0A0A9D5R2"/>